<dbReference type="RefSeq" id="WP_290334725.1">
    <property type="nucleotide sequence ID" value="NZ_JAUFQY010000001.1"/>
</dbReference>
<dbReference type="PANTHER" id="PTHR43685">
    <property type="entry name" value="GLYCOSYLTRANSFERASE"/>
    <property type="match status" value="1"/>
</dbReference>
<dbReference type="Gene3D" id="3.90.550.10">
    <property type="entry name" value="Spore Coat Polysaccharide Biosynthesis Protein SpsA, Chain A"/>
    <property type="match status" value="1"/>
</dbReference>
<evidence type="ECO:0000313" key="3">
    <source>
        <dbReference type="Proteomes" id="UP001223712"/>
    </source>
</evidence>
<accession>A0ABT8CFF5</accession>
<evidence type="ECO:0000259" key="1">
    <source>
        <dbReference type="Pfam" id="PF00535"/>
    </source>
</evidence>
<dbReference type="InterPro" id="IPR050834">
    <property type="entry name" value="Glycosyltransf_2"/>
</dbReference>
<dbReference type="InterPro" id="IPR029044">
    <property type="entry name" value="Nucleotide-diphossugar_trans"/>
</dbReference>
<keyword evidence="3" id="KW-1185">Reference proteome</keyword>
<protein>
    <submittedName>
        <fullName evidence="2">Glycosyltransferase</fullName>
        <ecNumber evidence="2">2.4.-.-</ecNumber>
    </submittedName>
</protein>
<evidence type="ECO:0000313" key="2">
    <source>
        <dbReference type="EMBL" id="MDN3700442.1"/>
    </source>
</evidence>
<feature type="domain" description="Glycosyltransferase 2-like" evidence="1">
    <location>
        <begin position="3"/>
        <end position="144"/>
    </location>
</feature>
<sequence length="253" mass="29283">MFSLICTVYNEQENIESFLDSYLNQSLKADEFIIVDGGSTDDTVKILERFSNTYAKLNIRIIVDSLCNKKHSSAPISRGRNVAIKNTRHEIIVTTDAGCTLDPFWFETLIKPYLEKESNILCTGGVYESITTTDFSVWYSRNFMPKEEDFKLSSFLPSSRNFSFRKELWEKVDGYPLGSFAGEDTKFVLDILKLGVDIKMTDALVLWECPRDIEEARVKHFNYALGDGFHKQYYGKYFFHFKVTVDIYSKYVL</sequence>
<dbReference type="SUPFAM" id="SSF53448">
    <property type="entry name" value="Nucleotide-diphospho-sugar transferases"/>
    <property type="match status" value="1"/>
</dbReference>
<dbReference type="InterPro" id="IPR001173">
    <property type="entry name" value="Glyco_trans_2-like"/>
</dbReference>
<dbReference type="EC" id="2.4.-.-" evidence="2"/>
<comment type="caution">
    <text evidence="2">The sequence shown here is derived from an EMBL/GenBank/DDBJ whole genome shotgun (WGS) entry which is preliminary data.</text>
</comment>
<gene>
    <name evidence="2" type="ORF">QWY96_05280</name>
</gene>
<keyword evidence="2" id="KW-0328">Glycosyltransferase</keyword>
<dbReference type="EMBL" id="JAUFQY010000001">
    <property type="protein sequence ID" value="MDN3700442.1"/>
    <property type="molecule type" value="Genomic_DNA"/>
</dbReference>
<dbReference type="PANTHER" id="PTHR43685:SF2">
    <property type="entry name" value="GLYCOSYLTRANSFERASE 2-LIKE DOMAIN-CONTAINING PROTEIN"/>
    <property type="match status" value="1"/>
</dbReference>
<dbReference type="GO" id="GO:0016757">
    <property type="term" value="F:glycosyltransferase activity"/>
    <property type="evidence" value="ECO:0007669"/>
    <property type="project" value="UniProtKB-KW"/>
</dbReference>
<organism evidence="2 3">
    <name type="scientific">Vibrio artabrorum</name>
    <dbReference type="NCBI Taxonomy" id="446374"/>
    <lineage>
        <taxon>Bacteria</taxon>
        <taxon>Pseudomonadati</taxon>
        <taxon>Pseudomonadota</taxon>
        <taxon>Gammaproteobacteria</taxon>
        <taxon>Vibrionales</taxon>
        <taxon>Vibrionaceae</taxon>
        <taxon>Vibrio</taxon>
    </lineage>
</organism>
<keyword evidence="2" id="KW-0808">Transferase</keyword>
<proteinExistence type="predicted"/>
<name>A0ABT8CFF5_9VIBR</name>
<dbReference type="Pfam" id="PF00535">
    <property type="entry name" value="Glycos_transf_2"/>
    <property type="match status" value="1"/>
</dbReference>
<reference evidence="3" key="1">
    <citation type="journal article" date="2019" name="Int. J. Syst. Evol. Microbiol.">
        <title>The Global Catalogue of Microorganisms (GCM) 10K type strain sequencing project: providing services to taxonomists for standard genome sequencing and annotation.</title>
        <authorList>
            <consortium name="The Broad Institute Genomics Platform"/>
            <consortium name="The Broad Institute Genome Sequencing Center for Infectious Disease"/>
            <person name="Wu L."/>
            <person name="Ma J."/>
        </authorList>
    </citation>
    <scope>NUCLEOTIDE SEQUENCE [LARGE SCALE GENOMIC DNA]</scope>
    <source>
        <strain evidence="3">CECT 7226</strain>
    </source>
</reference>
<dbReference type="Proteomes" id="UP001223712">
    <property type="component" value="Unassembled WGS sequence"/>
</dbReference>